<organism evidence="1 2">
    <name type="scientific">Pseudomonas phage M5.1</name>
    <dbReference type="NCBI Taxonomy" id="2873460"/>
    <lineage>
        <taxon>Viruses</taxon>
        <taxon>Duplodnaviria</taxon>
        <taxon>Heunggongvirae</taxon>
        <taxon>Uroviricota</taxon>
        <taxon>Caudoviricetes</taxon>
        <taxon>Vandenendeviridae</taxon>
        <taxon>Gorskivirinae</taxon>
        <taxon>Kremarvirus</taxon>
        <taxon>Kremarvirus M51</taxon>
    </lineage>
</organism>
<gene>
    <name evidence="1" type="primary">116</name>
    <name evidence="1" type="ORF">M51_116</name>
</gene>
<dbReference type="EMBL" id="MZ826350">
    <property type="protein sequence ID" value="UAV89698.1"/>
    <property type="molecule type" value="Genomic_DNA"/>
</dbReference>
<dbReference type="RefSeq" id="YP_010766649.1">
    <property type="nucleotide sequence ID" value="NC_073680.1"/>
</dbReference>
<reference evidence="1 2" key="1">
    <citation type="submission" date="2021-08" db="EMBL/GenBank/DDBJ databases">
        <authorList>
            <person name="DeCurzio J.M.K."/>
            <person name="Krukonis G.P."/>
            <person name="Delesalle V.A."/>
        </authorList>
    </citation>
    <scope>NUCLEOTIDE SEQUENCE [LARGE SCALE GENOMIC DNA]</scope>
</reference>
<dbReference type="GeneID" id="80266347"/>
<proteinExistence type="predicted"/>
<name>A0AAE8XE33_9CAUD</name>
<sequence>MTNELLNAFWNLRRCEREAVLRSMRYTMTQHTGEQSIDFCTRVLRQVCNDGRVRDMEEEMRRFQ</sequence>
<keyword evidence="2" id="KW-1185">Reference proteome</keyword>
<dbReference type="KEGG" id="vg:80266347"/>
<evidence type="ECO:0000313" key="2">
    <source>
        <dbReference type="Proteomes" id="UP000828412"/>
    </source>
</evidence>
<dbReference type="Proteomes" id="UP000828412">
    <property type="component" value="Segment"/>
</dbReference>
<evidence type="ECO:0000313" key="1">
    <source>
        <dbReference type="EMBL" id="UAV89698.1"/>
    </source>
</evidence>
<accession>A0AAE8XE33</accession>
<protein>
    <submittedName>
        <fullName evidence="1">Uncharacterized protein</fullName>
    </submittedName>
</protein>